<dbReference type="Pfam" id="PF00753">
    <property type="entry name" value="Lactamase_B"/>
    <property type="match status" value="1"/>
</dbReference>
<evidence type="ECO:0000259" key="1">
    <source>
        <dbReference type="SMART" id="SM00849"/>
    </source>
</evidence>
<dbReference type="InterPro" id="IPR050855">
    <property type="entry name" value="NDM-1-like"/>
</dbReference>
<dbReference type="InterPro" id="IPR036866">
    <property type="entry name" value="RibonucZ/Hydroxyglut_hydro"/>
</dbReference>
<sequence length="293" mass="32377">MNLRQVDLDREHPGVLASYIVEADESILVFDPGPASTIETLYSHLTPSPGRRIYVFVTHVHLDHAGGLGHLLELVRVERVFVHERGVKHLVDPERLWESSLSVLGEKAVAWGKPKPVDPAIIEGVRGGMTVKAGDLAVEVVNCEGHASHQVCYYLPNGTMFPGDALGEVYEGSILLLTPPPFIASEALASLDRIARLKPKRLAIPHFGVYDGDSRLCERYKAKLLTALCLASAHSGDAGELLELLRNDEEYRRGLALLSTRDQMLARGFLERSISGLIDYINKYGWHCPQLNM</sequence>
<evidence type="ECO:0000313" key="3">
    <source>
        <dbReference type="Proteomes" id="UP000594121"/>
    </source>
</evidence>
<dbReference type="Proteomes" id="UP000594121">
    <property type="component" value="Chromosome"/>
</dbReference>
<dbReference type="PANTHER" id="PTHR42951:SF4">
    <property type="entry name" value="ACYL-COENZYME A THIOESTERASE MBLAC2"/>
    <property type="match status" value="1"/>
</dbReference>
<organism evidence="2 3">
    <name type="scientific">Infirmifilum lucidum</name>
    <dbReference type="NCBI Taxonomy" id="2776706"/>
    <lineage>
        <taxon>Archaea</taxon>
        <taxon>Thermoproteota</taxon>
        <taxon>Thermoprotei</taxon>
        <taxon>Thermofilales</taxon>
        <taxon>Thermofilaceae</taxon>
        <taxon>Infirmifilum</taxon>
    </lineage>
</organism>
<dbReference type="InterPro" id="IPR037482">
    <property type="entry name" value="ST1585_MBL-fold"/>
</dbReference>
<keyword evidence="2" id="KW-0378">Hydrolase</keyword>
<keyword evidence="3" id="KW-1185">Reference proteome</keyword>
<dbReference type="AlphaFoldDB" id="A0A7L9FIH9"/>
<dbReference type="SMART" id="SM00849">
    <property type="entry name" value="Lactamase_B"/>
    <property type="match status" value="1"/>
</dbReference>
<protein>
    <submittedName>
        <fullName evidence="2">MBL fold metallo-hydrolase</fullName>
    </submittedName>
</protein>
<feature type="domain" description="Metallo-beta-lactamase" evidence="1">
    <location>
        <begin position="15"/>
        <end position="206"/>
    </location>
</feature>
<reference evidence="2 3" key="1">
    <citation type="submission" date="2020-10" db="EMBL/GenBank/DDBJ databases">
        <title>Thermofilum lucidum 3507LT sp. nov. a novel member of Thermofilaceae family isolated from Chile hot spring, and proposal of description order Thermofilales.</title>
        <authorList>
            <person name="Zayulina K.S."/>
            <person name="Elcheninov A.G."/>
            <person name="Toshchakov S.V."/>
            <person name="Kublanov I.V."/>
        </authorList>
    </citation>
    <scope>NUCLEOTIDE SEQUENCE [LARGE SCALE GENOMIC DNA]</scope>
    <source>
        <strain evidence="2 3">3507LT</strain>
    </source>
</reference>
<dbReference type="InParanoid" id="A0A7L9FIH9"/>
<proteinExistence type="predicted"/>
<dbReference type="InterPro" id="IPR001279">
    <property type="entry name" value="Metallo-B-lactamas"/>
</dbReference>
<dbReference type="GeneID" id="59149711"/>
<name>A0A7L9FIH9_9CREN</name>
<gene>
    <name evidence="2" type="ORF">IG193_07405</name>
</gene>
<evidence type="ECO:0000313" key="2">
    <source>
        <dbReference type="EMBL" id="QOJ78575.1"/>
    </source>
</evidence>
<dbReference type="GO" id="GO:0016787">
    <property type="term" value="F:hydrolase activity"/>
    <property type="evidence" value="ECO:0007669"/>
    <property type="project" value="UniProtKB-KW"/>
</dbReference>
<dbReference type="Gene3D" id="3.60.15.10">
    <property type="entry name" value="Ribonuclease Z/Hydroxyacylglutathione hydrolase-like"/>
    <property type="match status" value="1"/>
</dbReference>
<dbReference type="SUPFAM" id="SSF56281">
    <property type="entry name" value="Metallo-hydrolase/oxidoreductase"/>
    <property type="match status" value="1"/>
</dbReference>
<dbReference type="PANTHER" id="PTHR42951">
    <property type="entry name" value="METALLO-BETA-LACTAMASE DOMAIN-CONTAINING"/>
    <property type="match status" value="1"/>
</dbReference>
<dbReference type="CDD" id="cd07726">
    <property type="entry name" value="ST1585-like_MBL-fold"/>
    <property type="match status" value="1"/>
</dbReference>
<dbReference type="RefSeq" id="WP_192818547.1">
    <property type="nucleotide sequence ID" value="NZ_CP062310.1"/>
</dbReference>
<accession>A0A7L9FIH9</accession>
<dbReference type="EMBL" id="CP062310">
    <property type="protein sequence ID" value="QOJ78575.1"/>
    <property type="molecule type" value="Genomic_DNA"/>
</dbReference>
<dbReference type="KEGG" id="thel:IG193_07405"/>